<dbReference type="SUPFAM" id="SSF47473">
    <property type="entry name" value="EF-hand"/>
    <property type="match status" value="1"/>
</dbReference>
<evidence type="ECO:0000259" key="2">
    <source>
        <dbReference type="PROSITE" id="PS50222"/>
    </source>
</evidence>
<accession>A0A8S0P6X9</accession>
<name>A0A8S0P6X9_OLEEU</name>
<gene>
    <name evidence="3" type="ORF">OLEA9_A086303</name>
</gene>
<sequence length="114" mass="12565">MESKQGGDEYEDLLPVMAEKLDVDAFVKELCGGFRVLADPSSRLITPQSLQKNSAFLGFEGMSKEDAEAMVKEGDIDGDGSLNEKEFCILMVRLSPGMMQDAEAWLEKAMQHTS</sequence>
<dbReference type="Proteomes" id="UP000594638">
    <property type="component" value="Unassembled WGS sequence"/>
</dbReference>
<dbReference type="GO" id="GO:0005509">
    <property type="term" value="F:calcium ion binding"/>
    <property type="evidence" value="ECO:0007669"/>
    <property type="project" value="InterPro"/>
</dbReference>
<dbReference type="InterPro" id="IPR011992">
    <property type="entry name" value="EF-hand-dom_pair"/>
</dbReference>
<dbReference type="PROSITE" id="PS00018">
    <property type="entry name" value="EF_HAND_1"/>
    <property type="match status" value="1"/>
</dbReference>
<proteinExistence type="predicted"/>
<keyword evidence="4" id="KW-1185">Reference proteome</keyword>
<dbReference type="PANTHER" id="PTHR47319">
    <property type="entry name" value="CALCIUM-BINDING PROTEIN KIC"/>
    <property type="match status" value="1"/>
</dbReference>
<dbReference type="InterPro" id="IPR044205">
    <property type="entry name" value="KIC/PBP1/KRP1"/>
</dbReference>
<dbReference type="OrthoDB" id="5970at2759"/>
<organism evidence="3 4">
    <name type="scientific">Olea europaea subsp. europaea</name>
    <dbReference type="NCBI Taxonomy" id="158383"/>
    <lineage>
        <taxon>Eukaryota</taxon>
        <taxon>Viridiplantae</taxon>
        <taxon>Streptophyta</taxon>
        <taxon>Embryophyta</taxon>
        <taxon>Tracheophyta</taxon>
        <taxon>Spermatophyta</taxon>
        <taxon>Magnoliopsida</taxon>
        <taxon>eudicotyledons</taxon>
        <taxon>Gunneridae</taxon>
        <taxon>Pentapetalae</taxon>
        <taxon>asterids</taxon>
        <taxon>lamiids</taxon>
        <taxon>Lamiales</taxon>
        <taxon>Oleaceae</taxon>
        <taxon>Oleeae</taxon>
        <taxon>Olea</taxon>
    </lineage>
</organism>
<feature type="domain" description="EF-hand" evidence="2">
    <location>
        <begin position="62"/>
        <end position="97"/>
    </location>
</feature>
<evidence type="ECO:0000256" key="1">
    <source>
        <dbReference type="ARBA" id="ARBA00022837"/>
    </source>
</evidence>
<dbReference type="EMBL" id="CACTIH010000002">
    <property type="protein sequence ID" value="CAA2933364.1"/>
    <property type="molecule type" value="Genomic_DNA"/>
</dbReference>
<dbReference type="Gramene" id="OE9A086303T1">
    <property type="protein sequence ID" value="OE9A086303C1"/>
    <property type="gene ID" value="OE9A086303"/>
</dbReference>
<reference evidence="3 4" key="1">
    <citation type="submission" date="2019-12" db="EMBL/GenBank/DDBJ databases">
        <authorList>
            <person name="Alioto T."/>
            <person name="Alioto T."/>
            <person name="Gomez Garrido J."/>
        </authorList>
    </citation>
    <scope>NUCLEOTIDE SEQUENCE [LARGE SCALE GENOMIC DNA]</scope>
</reference>
<dbReference type="PANTHER" id="PTHR47319:SF4">
    <property type="entry name" value="CALCIUM-BINDING PROTEIN KIC"/>
    <property type="match status" value="1"/>
</dbReference>
<dbReference type="InterPro" id="IPR002048">
    <property type="entry name" value="EF_hand_dom"/>
</dbReference>
<protein>
    <submittedName>
        <fullName evidence="3">Calcium-binding KIC</fullName>
    </submittedName>
</protein>
<keyword evidence="1" id="KW-0106">Calcium</keyword>
<evidence type="ECO:0000313" key="3">
    <source>
        <dbReference type="EMBL" id="CAA2933364.1"/>
    </source>
</evidence>
<dbReference type="Pfam" id="PF13833">
    <property type="entry name" value="EF-hand_8"/>
    <property type="match status" value="1"/>
</dbReference>
<comment type="caution">
    <text evidence="3">The sequence shown here is derived from an EMBL/GenBank/DDBJ whole genome shotgun (WGS) entry which is preliminary data.</text>
</comment>
<evidence type="ECO:0000313" key="4">
    <source>
        <dbReference type="Proteomes" id="UP000594638"/>
    </source>
</evidence>
<dbReference type="AlphaFoldDB" id="A0A8S0P6X9"/>
<dbReference type="InterPro" id="IPR018247">
    <property type="entry name" value="EF_Hand_1_Ca_BS"/>
</dbReference>
<dbReference type="PROSITE" id="PS50222">
    <property type="entry name" value="EF_HAND_2"/>
    <property type="match status" value="1"/>
</dbReference>
<dbReference type="Gene3D" id="1.10.238.10">
    <property type="entry name" value="EF-hand"/>
    <property type="match status" value="1"/>
</dbReference>